<comment type="caution">
    <text evidence="3">The sequence shown here is derived from an EMBL/GenBank/DDBJ whole genome shotgun (WGS) entry which is preliminary data.</text>
</comment>
<dbReference type="Pfam" id="PF02120">
    <property type="entry name" value="Flg_hook"/>
    <property type="match status" value="1"/>
</dbReference>
<keyword evidence="3" id="KW-0282">Flagellum</keyword>
<sequence>MSAAAPSATQGNNASANATGATRNNAAGKPAREASGAANGADLFSNLLSLLSATFEPPASATPDTDLLGDADTAAGDAPADPHANPLAALLTWPGPGSALAPTPPSGTLAAQAQGMAGAGTPPSTTTPPATDPALQGMTVLDTPAEPDAQTLAALGRGTSGEPGADATSALEPAAPTDPAQASAKTPPPALGQVPTTRSLQWRSAGAVAQHTAAAPSATVSAHQQHSATLSVEAGPSQTTASLTAMHSTVALHDRMGRASITEAPALAAEGAAAAPFTLGAGGGASAQTGSGASGGGGAQPGAVAESREAELSTDEAWSESAQEAALNGEADPEAELAGHWGTQNLRHASLRVGEGGEDAIDIQLSMSGQEVQVDFRTDSAEARASLAQNAGESLADLLQRSGIQLGGVSVGGGQGQASGGTGQRPADSAIRAARTSGAPGAADSATQAPVPPRPRADGSQPLDLFV</sequence>
<dbReference type="OrthoDB" id="8895258at2"/>
<feature type="region of interest" description="Disordered" evidence="1">
    <location>
        <begin position="283"/>
        <end position="319"/>
    </location>
</feature>
<evidence type="ECO:0000313" key="4">
    <source>
        <dbReference type="Proteomes" id="UP001152876"/>
    </source>
</evidence>
<feature type="compositionally biased region" description="Low complexity" evidence="1">
    <location>
        <begin position="110"/>
        <end position="134"/>
    </location>
</feature>
<dbReference type="InterPro" id="IPR038610">
    <property type="entry name" value="FliK-like_C_sf"/>
</dbReference>
<accession>A0A9X4NTW7</accession>
<feature type="region of interest" description="Disordered" evidence="1">
    <location>
        <begin position="1"/>
        <end position="36"/>
    </location>
</feature>
<organism evidence="3 4">
    <name type="scientific">Hydrogenophaga taeniospiralis CCUG 15921</name>
    <dbReference type="NCBI Taxonomy" id="1281780"/>
    <lineage>
        <taxon>Bacteria</taxon>
        <taxon>Pseudomonadati</taxon>
        <taxon>Pseudomonadota</taxon>
        <taxon>Betaproteobacteria</taxon>
        <taxon>Burkholderiales</taxon>
        <taxon>Comamonadaceae</taxon>
        <taxon>Hydrogenophaga</taxon>
    </lineage>
</organism>
<name>A0A9X4NTW7_9BURK</name>
<keyword evidence="4" id="KW-1185">Reference proteome</keyword>
<evidence type="ECO:0000256" key="1">
    <source>
        <dbReference type="SAM" id="MobiDB-lite"/>
    </source>
</evidence>
<feature type="domain" description="Flagellar hook-length control protein-like C-terminal" evidence="2">
    <location>
        <begin position="360"/>
        <end position="418"/>
    </location>
</feature>
<dbReference type="AlphaFoldDB" id="A0A9X4NTW7"/>
<protein>
    <submittedName>
        <fullName evidence="3">Flagellar hook-length control protein</fullName>
    </submittedName>
</protein>
<dbReference type="InterPro" id="IPR021136">
    <property type="entry name" value="Flagellar_hook_control-like_C"/>
</dbReference>
<evidence type="ECO:0000313" key="3">
    <source>
        <dbReference type="EMBL" id="MDG5977890.1"/>
    </source>
</evidence>
<dbReference type="RefSeq" id="WP_068171724.1">
    <property type="nucleotide sequence ID" value="NZ_AOGK01000027.1"/>
</dbReference>
<feature type="compositionally biased region" description="Polar residues" evidence="1">
    <location>
        <begin position="218"/>
        <end position="236"/>
    </location>
</feature>
<reference evidence="3" key="1">
    <citation type="submission" date="2013-01" db="EMBL/GenBank/DDBJ databases">
        <title>Genome draft of Hydrogenophaga taeniospiralis 2K1.</title>
        <authorList>
            <person name="Gomila M."/>
            <person name="Lalucat J."/>
        </authorList>
    </citation>
    <scope>NUCLEOTIDE SEQUENCE</scope>
    <source>
        <strain evidence="3">CCUG 15921</strain>
    </source>
</reference>
<keyword evidence="3" id="KW-0966">Cell projection</keyword>
<dbReference type="EMBL" id="AOGK01000027">
    <property type="protein sequence ID" value="MDG5977890.1"/>
    <property type="molecule type" value="Genomic_DNA"/>
</dbReference>
<evidence type="ECO:0000259" key="2">
    <source>
        <dbReference type="Pfam" id="PF02120"/>
    </source>
</evidence>
<gene>
    <name evidence="3" type="ORF">H010_21741</name>
</gene>
<feature type="compositionally biased region" description="Gly residues" evidence="1">
    <location>
        <begin position="410"/>
        <end position="423"/>
    </location>
</feature>
<feature type="region of interest" description="Disordered" evidence="1">
    <location>
        <begin position="155"/>
        <end position="236"/>
    </location>
</feature>
<feature type="compositionally biased region" description="Low complexity" evidence="1">
    <location>
        <begin position="61"/>
        <end position="82"/>
    </location>
</feature>
<feature type="region of interest" description="Disordered" evidence="1">
    <location>
        <begin position="410"/>
        <end position="467"/>
    </location>
</feature>
<feature type="compositionally biased region" description="Low complexity" evidence="1">
    <location>
        <begin position="8"/>
        <end position="28"/>
    </location>
</feature>
<keyword evidence="3" id="KW-0969">Cilium</keyword>
<proteinExistence type="predicted"/>
<dbReference type="Proteomes" id="UP001152876">
    <property type="component" value="Unassembled WGS sequence"/>
</dbReference>
<dbReference type="Gene3D" id="3.30.750.140">
    <property type="match status" value="1"/>
</dbReference>
<feature type="region of interest" description="Disordered" evidence="1">
    <location>
        <begin position="56"/>
        <end position="137"/>
    </location>
</feature>